<dbReference type="GO" id="GO:0045944">
    <property type="term" value="P:positive regulation of transcription by RNA polymerase II"/>
    <property type="evidence" value="ECO:0007669"/>
    <property type="project" value="TreeGrafter"/>
</dbReference>
<reference evidence="12 13" key="1">
    <citation type="submission" date="2019-06" db="EMBL/GenBank/DDBJ databases">
        <title>Genome Sequence of the Brown Rot Fungal Pathogen Monilinia fructicola.</title>
        <authorList>
            <person name="De Miccolis Angelini R.M."/>
            <person name="Landi L."/>
            <person name="Abate D."/>
            <person name="Pollastro S."/>
            <person name="Romanazzi G."/>
            <person name="Faretra F."/>
        </authorList>
    </citation>
    <scope>NUCLEOTIDE SEQUENCE [LARGE SCALE GENOMIC DNA]</scope>
    <source>
        <strain evidence="12 13">Mfrc123</strain>
    </source>
</reference>
<keyword evidence="5 9" id="KW-0863">Zinc-finger</keyword>
<comment type="subcellular location">
    <subcellularLocation>
        <location evidence="1">Nucleus</location>
    </subcellularLocation>
</comment>
<dbReference type="InterPro" id="IPR013087">
    <property type="entry name" value="Znf_C2H2_type"/>
</dbReference>
<feature type="region of interest" description="Disordered" evidence="10">
    <location>
        <begin position="353"/>
        <end position="438"/>
    </location>
</feature>
<dbReference type="Proteomes" id="UP000322873">
    <property type="component" value="Unassembled WGS sequence"/>
</dbReference>
<dbReference type="InterPro" id="IPR032710">
    <property type="entry name" value="NTF2-like_dom_sf"/>
</dbReference>
<dbReference type="SUPFAM" id="SSF57667">
    <property type="entry name" value="beta-beta-alpha zinc fingers"/>
    <property type="match status" value="1"/>
</dbReference>
<keyword evidence="3" id="KW-0479">Metal-binding</keyword>
<keyword evidence="6" id="KW-0862">Zinc</keyword>
<dbReference type="Gene3D" id="3.30.160.60">
    <property type="entry name" value="Classic Zinc Finger"/>
    <property type="match status" value="2"/>
</dbReference>
<comment type="similarity">
    <text evidence="8">Belongs to the pacC/RIM101 family.</text>
</comment>
<dbReference type="VEuPathDB" id="FungiDB:MFRU_012g02520"/>
<feature type="compositionally biased region" description="Basic and acidic residues" evidence="10">
    <location>
        <begin position="596"/>
        <end position="610"/>
    </location>
</feature>
<dbReference type="Gene3D" id="3.10.450.50">
    <property type="match status" value="1"/>
</dbReference>
<feature type="region of interest" description="Disordered" evidence="10">
    <location>
        <begin position="143"/>
        <end position="165"/>
    </location>
</feature>
<dbReference type="VEuPathDB" id="FungiDB:MFRU_012g02530"/>
<dbReference type="PROSITE" id="PS50157">
    <property type="entry name" value="ZINC_FINGER_C2H2_2"/>
    <property type="match status" value="2"/>
</dbReference>
<comment type="caution">
    <text evidence="12">The sequence shown here is derived from an EMBL/GenBank/DDBJ whole genome shotgun (WGS) entry which is preliminary data.</text>
</comment>
<dbReference type="PANTHER" id="PTHR47257:SF1">
    <property type="entry name" value="PH-RESPONSE TRANSCRIPTION FACTOR PACC_RIM101"/>
    <property type="match status" value="1"/>
</dbReference>
<evidence type="ECO:0000256" key="1">
    <source>
        <dbReference type="ARBA" id="ARBA00004123"/>
    </source>
</evidence>
<keyword evidence="13" id="KW-1185">Reference proteome</keyword>
<gene>
    <name evidence="12" type="ORF">EYC84_007761</name>
</gene>
<feature type="compositionally biased region" description="Low complexity" evidence="10">
    <location>
        <begin position="480"/>
        <end position="493"/>
    </location>
</feature>
<feature type="region of interest" description="Disordered" evidence="10">
    <location>
        <begin position="1"/>
        <end position="33"/>
    </location>
</feature>
<feature type="compositionally biased region" description="Basic and acidic residues" evidence="10">
    <location>
        <begin position="542"/>
        <end position="552"/>
    </location>
</feature>
<organism evidence="12 13">
    <name type="scientific">Monilinia fructicola</name>
    <name type="common">Brown rot fungus</name>
    <name type="synonym">Ciboria fructicola</name>
    <dbReference type="NCBI Taxonomy" id="38448"/>
    <lineage>
        <taxon>Eukaryota</taxon>
        <taxon>Fungi</taxon>
        <taxon>Dikarya</taxon>
        <taxon>Ascomycota</taxon>
        <taxon>Pezizomycotina</taxon>
        <taxon>Leotiomycetes</taxon>
        <taxon>Helotiales</taxon>
        <taxon>Sclerotiniaceae</taxon>
        <taxon>Monilinia</taxon>
    </lineage>
</organism>
<evidence type="ECO:0000256" key="4">
    <source>
        <dbReference type="ARBA" id="ARBA00022737"/>
    </source>
</evidence>
<name>A0A5M9JGU2_MONFR</name>
<feature type="region of interest" description="Disordered" evidence="10">
    <location>
        <begin position="582"/>
        <end position="611"/>
    </location>
</feature>
<feature type="compositionally biased region" description="Polar residues" evidence="10">
    <location>
        <begin position="390"/>
        <end position="408"/>
    </location>
</feature>
<proteinExistence type="inferred from homology"/>
<protein>
    <recommendedName>
        <fullName evidence="11">C2H2-type domain-containing protein</fullName>
    </recommendedName>
</protein>
<dbReference type="GO" id="GO:0005634">
    <property type="term" value="C:nucleus"/>
    <property type="evidence" value="ECO:0007669"/>
    <property type="project" value="UniProtKB-SubCell"/>
</dbReference>
<evidence type="ECO:0000313" key="13">
    <source>
        <dbReference type="Proteomes" id="UP000322873"/>
    </source>
</evidence>
<feature type="domain" description="C2H2-type" evidence="11">
    <location>
        <begin position="115"/>
        <end position="142"/>
    </location>
</feature>
<keyword evidence="2" id="KW-0678">Repressor</keyword>
<evidence type="ECO:0000313" key="12">
    <source>
        <dbReference type="EMBL" id="KAA8568768.1"/>
    </source>
</evidence>
<feature type="region of interest" description="Disordered" evidence="10">
    <location>
        <begin position="288"/>
        <end position="316"/>
    </location>
</feature>
<evidence type="ECO:0000256" key="2">
    <source>
        <dbReference type="ARBA" id="ARBA00022491"/>
    </source>
</evidence>
<feature type="compositionally biased region" description="Low complexity" evidence="10">
    <location>
        <begin position="409"/>
        <end position="432"/>
    </location>
</feature>
<evidence type="ECO:0000256" key="3">
    <source>
        <dbReference type="ARBA" id="ARBA00022723"/>
    </source>
</evidence>
<dbReference type="FunFam" id="3.30.160.60:FF:001875">
    <property type="entry name" value="pH-response transcription factor pacC/RIM101"/>
    <property type="match status" value="1"/>
</dbReference>
<evidence type="ECO:0000256" key="10">
    <source>
        <dbReference type="SAM" id="MobiDB-lite"/>
    </source>
</evidence>
<keyword evidence="4" id="KW-0677">Repeat</keyword>
<dbReference type="AlphaFoldDB" id="A0A5M9JGU2"/>
<dbReference type="SUPFAM" id="SSF54427">
    <property type="entry name" value="NTF2-like"/>
    <property type="match status" value="1"/>
</dbReference>
<dbReference type="EMBL" id="VICG01000009">
    <property type="protein sequence ID" value="KAA8568768.1"/>
    <property type="molecule type" value="Genomic_DNA"/>
</dbReference>
<dbReference type="InterPro" id="IPR036236">
    <property type="entry name" value="Znf_C2H2_sf"/>
</dbReference>
<dbReference type="FunFam" id="3.30.160.60:FF:000458">
    <property type="entry name" value="pH-response transcription factor pacC/RIM101"/>
    <property type="match status" value="1"/>
</dbReference>
<keyword evidence="7" id="KW-0539">Nucleus</keyword>
<sequence length="821" mass="90051">MSSQDQQQQQQQQQQPAQAQASTASSSNTDNTTTATASIQQNVVADDSLLCQWEKCSERCPTPESLFEHICEKHVGRKSTNNLNLTCGWNSCRTTTVKRDHITSHIRVHVPLKPHKCEFCGKAFKRPQDLKKHVKTHADDSVLLRSPEQPGGPNGGYRQGGGKANPMGYYDHNASMHPGSAGVYGNSHHGAHNGYYAPAPPQPSSYGGGQGYYQMSHNPDLGQHAAWDERKRNFENLNDFFGAAKRRQIDAHSYQQVNQRLMQLQGIPIGTGGGISDYIHSAPQLVPVDGHGGHGGHGHGGPMPQHQYSLPLPNLRTKNDLNSIDQFLEQMQSTVYESSNAAAAAGIHQPGAHYTHQGINFRPSHSPPQTQIHNIGSMPPHVSPSYASAPMTQTNSSNSVSSGTPALTPSSSSVSYTSSNSPMSSSGLSPISRHSSASTGAYPNLPAVSLGYSPQHSATAPTSTLGTNFDSDLRRRYSGGVLQRSSGGLSSSQYRESMEADTIGSPTPSPKETTPRPESIKTDVANNIDPALSSVSSPTADRSIDSGESARDRAEEAWIENIRVIEALRRYVSERLQNGEYVKDDEEEEDVSMTGTDREVTPTKTEEKPSESLYPVLRTDDDETSLPFLNLIHRSVSYDLLRISTCAVIRFEGLKKDSRDIRDRKDRESVEGEKKDMSSHTYASAYPAGVQAKEGIREFFEAFYRLSDREGGHEEYADQFAEDAELVMGIKRVKGKEEILAFRKSMWEKVASRLHTAHKIFPFGQDSNEVMLFGTVAYGLRDGRKAEVEWAGRAVLVQEGGKWKLGFYQVYLDSAAVQNAK</sequence>
<evidence type="ECO:0000256" key="6">
    <source>
        <dbReference type="ARBA" id="ARBA00022833"/>
    </source>
</evidence>
<dbReference type="GO" id="GO:0008270">
    <property type="term" value="F:zinc ion binding"/>
    <property type="evidence" value="ECO:0007669"/>
    <property type="project" value="UniProtKB-KW"/>
</dbReference>
<accession>A0A5M9JGU2</accession>
<dbReference type="InterPro" id="IPR050806">
    <property type="entry name" value="pacC/RIM101"/>
</dbReference>
<feature type="domain" description="C2H2-type" evidence="11">
    <location>
        <begin position="85"/>
        <end position="114"/>
    </location>
</feature>
<feature type="region of interest" description="Disordered" evidence="10">
    <location>
        <begin position="480"/>
        <end position="552"/>
    </location>
</feature>
<evidence type="ECO:0000256" key="8">
    <source>
        <dbReference type="ARBA" id="ARBA00038089"/>
    </source>
</evidence>
<evidence type="ECO:0000256" key="9">
    <source>
        <dbReference type="PROSITE-ProRule" id="PRU00042"/>
    </source>
</evidence>
<evidence type="ECO:0000259" key="11">
    <source>
        <dbReference type="PROSITE" id="PS50157"/>
    </source>
</evidence>
<evidence type="ECO:0000256" key="7">
    <source>
        <dbReference type="ARBA" id="ARBA00023242"/>
    </source>
</evidence>
<feature type="compositionally biased region" description="Gly residues" evidence="10">
    <location>
        <begin position="152"/>
        <end position="163"/>
    </location>
</feature>
<evidence type="ECO:0000256" key="5">
    <source>
        <dbReference type="ARBA" id="ARBA00022771"/>
    </source>
</evidence>
<dbReference type="PROSITE" id="PS00028">
    <property type="entry name" value="ZINC_FINGER_C2H2_1"/>
    <property type="match status" value="2"/>
</dbReference>
<dbReference type="PANTHER" id="PTHR47257">
    <property type="entry name" value="PH-RESPONSE TRANSCRIPTION FACTOR PACC/RIM101"/>
    <property type="match status" value="1"/>
</dbReference>
<dbReference type="SMART" id="SM00355">
    <property type="entry name" value="ZnF_C2H2"/>
    <property type="match status" value="3"/>
</dbReference>